<protein>
    <submittedName>
        <fullName evidence="5">Putative ATPase</fullName>
    </submittedName>
</protein>
<dbReference type="InterPro" id="IPR005158">
    <property type="entry name" value="BTAD"/>
</dbReference>
<dbReference type="SUPFAM" id="SSF48452">
    <property type="entry name" value="TPR-like"/>
    <property type="match status" value="2"/>
</dbReference>
<evidence type="ECO:0000256" key="1">
    <source>
        <dbReference type="ARBA" id="ARBA00005820"/>
    </source>
</evidence>
<organism evidence="5 6">
    <name type="scientific">Umezawaea tangerina</name>
    <dbReference type="NCBI Taxonomy" id="84725"/>
    <lineage>
        <taxon>Bacteria</taxon>
        <taxon>Bacillati</taxon>
        <taxon>Actinomycetota</taxon>
        <taxon>Actinomycetes</taxon>
        <taxon>Pseudonocardiales</taxon>
        <taxon>Pseudonocardiaceae</taxon>
        <taxon>Umezawaea</taxon>
    </lineage>
</organism>
<dbReference type="GO" id="GO:0003677">
    <property type="term" value="F:DNA binding"/>
    <property type="evidence" value="ECO:0007669"/>
    <property type="project" value="UniProtKB-KW"/>
</dbReference>
<dbReference type="OrthoDB" id="9812579at2"/>
<dbReference type="AlphaFoldDB" id="A0A2T0T2C7"/>
<dbReference type="RefSeq" id="WP_106189699.1">
    <property type="nucleotide sequence ID" value="NZ_PVTF01000007.1"/>
</dbReference>
<evidence type="ECO:0000259" key="3">
    <source>
        <dbReference type="SMART" id="SM00862"/>
    </source>
</evidence>
<dbReference type="SMART" id="SM00862">
    <property type="entry name" value="Trans_reg_C"/>
    <property type="match status" value="1"/>
</dbReference>
<dbReference type="SUPFAM" id="SSF46894">
    <property type="entry name" value="C-terminal effector domain of the bipartite response regulators"/>
    <property type="match status" value="1"/>
</dbReference>
<dbReference type="Pfam" id="PF03704">
    <property type="entry name" value="BTAD"/>
    <property type="match status" value="1"/>
</dbReference>
<evidence type="ECO:0000313" key="5">
    <source>
        <dbReference type="EMBL" id="PRY39806.1"/>
    </source>
</evidence>
<evidence type="ECO:0000256" key="2">
    <source>
        <dbReference type="ARBA" id="ARBA00023125"/>
    </source>
</evidence>
<dbReference type="InterPro" id="IPR011990">
    <property type="entry name" value="TPR-like_helical_dom_sf"/>
</dbReference>
<dbReference type="InterPro" id="IPR036388">
    <property type="entry name" value="WH-like_DNA-bd_sf"/>
</dbReference>
<dbReference type="InterPro" id="IPR001867">
    <property type="entry name" value="OmpR/PhoB-type_DNA-bd"/>
</dbReference>
<accession>A0A2T0T2C7</accession>
<feature type="domain" description="Bacterial transcriptional activator" evidence="4">
    <location>
        <begin position="101"/>
        <end position="247"/>
    </location>
</feature>
<evidence type="ECO:0000259" key="4">
    <source>
        <dbReference type="SMART" id="SM01043"/>
    </source>
</evidence>
<dbReference type="Proteomes" id="UP000239494">
    <property type="component" value="Unassembled WGS sequence"/>
</dbReference>
<dbReference type="GO" id="GO:0000160">
    <property type="term" value="P:phosphorelay signal transduction system"/>
    <property type="evidence" value="ECO:0007669"/>
    <property type="project" value="InterPro"/>
</dbReference>
<dbReference type="InterPro" id="IPR016032">
    <property type="entry name" value="Sig_transdc_resp-reg_C-effctor"/>
</dbReference>
<comment type="similarity">
    <text evidence="1">Belongs to the AfsR/DnrI/RedD regulatory family.</text>
</comment>
<keyword evidence="2" id="KW-0238">DNA-binding</keyword>
<dbReference type="Gene3D" id="1.25.40.10">
    <property type="entry name" value="Tetratricopeptide repeat domain"/>
    <property type="match status" value="2"/>
</dbReference>
<dbReference type="PANTHER" id="PTHR47691">
    <property type="entry name" value="REGULATOR-RELATED"/>
    <property type="match status" value="1"/>
</dbReference>
<proteinExistence type="inferred from homology"/>
<dbReference type="PRINTS" id="PR00364">
    <property type="entry name" value="DISEASERSIST"/>
</dbReference>
<dbReference type="EMBL" id="PVTF01000007">
    <property type="protein sequence ID" value="PRY39806.1"/>
    <property type="molecule type" value="Genomic_DNA"/>
</dbReference>
<dbReference type="SUPFAM" id="SSF52540">
    <property type="entry name" value="P-loop containing nucleoside triphosphate hydrolases"/>
    <property type="match status" value="1"/>
</dbReference>
<dbReference type="Gene3D" id="3.40.50.300">
    <property type="entry name" value="P-loop containing nucleotide triphosphate hydrolases"/>
    <property type="match status" value="1"/>
</dbReference>
<comment type="caution">
    <text evidence="5">The sequence shown here is derived from an EMBL/GenBank/DDBJ whole genome shotgun (WGS) entry which is preliminary data.</text>
</comment>
<gene>
    <name evidence="5" type="ORF">CLV43_107393</name>
</gene>
<dbReference type="GO" id="GO:0006355">
    <property type="term" value="P:regulation of DNA-templated transcription"/>
    <property type="evidence" value="ECO:0007669"/>
    <property type="project" value="InterPro"/>
</dbReference>
<reference evidence="5 6" key="1">
    <citation type="submission" date="2018-03" db="EMBL/GenBank/DDBJ databases">
        <title>Genomic Encyclopedia of Archaeal and Bacterial Type Strains, Phase II (KMG-II): from individual species to whole genera.</title>
        <authorList>
            <person name="Goeker M."/>
        </authorList>
    </citation>
    <scope>NUCLEOTIDE SEQUENCE [LARGE SCALE GENOMIC DNA]</scope>
    <source>
        <strain evidence="5 6">DSM 44720</strain>
    </source>
</reference>
<dbReference type="InterPro" id="IPR027417">
    <property type="entry name" value="P-loop_NTPase"/>
</dbReference>
<keyword evidence="6" id="KW-1185">Reference proteome</keyword>
<evidence type="ECO:0000313" key="6">
    <source>
        <dbReference type="Proteomes" id="UP000239494"/>
    </source>
</evidence>
<feature type="domain" description="OmpR/PhoB-type" evidence="3">
    <location>
        <begin position="23"/>
        <end position="94"/>
    </location>
</feature>
<dbReference type="PANTHER" id="PTHR47691:SF3">
    <property type="entry name" value="HTH-TYPE TRANSCRIPTIONAL REGULATOR RV0890C-RELATED"/>
    <property type="match status" value="1"/>
</dbReference>
<name>A0A2T0T2C7_9PSEU</name>
<sequence>MDGDTRLRATLLGAFRVSRGEVDLPVAGARLQGLLVRLALAGGRAVEQGVLVDAIWAEDPPADPAHALQALVSRLRRALGSAGDVEQASGGYRLAVDDADVDAPRFERLAAAGRDHLRAGDPNAAAEVLGEAVALWGDRPGAEPTAVVAVAPAAATRLAHASVEAVADLAAAELSLGRADASTVRLTALLAEHPVHERAAALLMDALAVQGRQADALAVYERVREALADVLGTDPGAALRERHLRLLRAEPPTPAPAAVAPTRPSTLPTPLTSFIGREDDLARITALLAAGRLVTVLGPGGAGKTRLAVEAVRSHRHDHRDGTWMVDLASVTEPAKVGAAVLAGIGLRGGAMFEARVRLRGDELDVLVDQLGGRECLLLVDNCEHLVDAVAHLLTGLLTRCPSLRVLATSREPLAVDGEALVPLGPLALPDPDDDVEQARKAASVRLFTERAAAVRPGFTVDATTLPDVLRVVRGLDGMPLALELAAARLRTLSLPELADGLSDRFRLLTTGSRTALPRHRTLRAVIAWSWELLSEPERTVAERVSILPGGVTPDSAAAVCAGTAVRADGIPELLAGLVDRSLLQLAPDPGRYRMLETIREYGTERLAEADDLGAVRDLAAGYSAGLMARYDPLLRGPGQLTALRVVSAEYDNTLAALRRRCDTGDADGAVALVLTLTWYWQMFGRHPDAAYWLGEALAVPGGRPSPDRDCALAVHLLNRVDPRPGMSAQDAEADRARVRELADRLLAHPELPGPHGLLSAFTLALLEKVDAAVAAIERETDGEDLWLSGLARMLRAEYAENSGDLDRVRTDVEEAITRFRQAGDRWGQATVLPMRAQLRQYDDDLDGALADLREARSLAGEFGSLSLGDEVFVDLRWVDLHLRRGDTDLALAMIDSARERARPAHSPATVILVDAWEADFRIRVGDLDRARELLDEADLGLRDHPSFPGDHALTLTSSVRSALCLALGDLPGAHRALTTAYATALVIDDLPLLSVVAVHVAALAEARGLHHETAVLLGAASRLRGTHDRTDGQVRDLTRHGRAALGEDAFAAAYSKGWELDRATALAEADPARLGR</sequence>
<dbReference type="Gene3D" id="1.10.10.10">
    <property type="entry name" value="Winged helix-like DNA-binding domain superfamily/Winged helix DNA-binding domain"/>
    <property type="match status" value="1"/>
</dbReference>
<dbReference type="SMART" id="SM01043">
    <property type="entry name" value="BTAD"/>
    <property type="match status" value="1"/>
</dbReference>
<dbReference type="CDD" id="cd15831">
    <property type="entry name" value="BTAD"/>
    <property type="match status" value="1"/>
</dbReference>